<feature type="compositionally biased region" description="Basic and acidic residues" evidence="1">
    <location>
        <begin position="23"/>
        <end position="38"/>
    </location>
</feature>
<gene>
    <name evidence="2" type="ORF">NDU88_004789</name>
</gene>
<accession>A0AAV7WZB7</accession>
<sequence length="102" mass="11464">MSGQARSFRLVCNYSNGDPLTQNRKESERWNGQEKERTLERGGVLLQEDEETLEQGELRQGDGETVKYGRESCEEDGNTEDREAIELLRDGVTEDPGDGGGR</sequence>
<feature type="region of interest" description="Disordered" evidence="1">
    <location>
        <begin position="1"/>
        <end position="38"/>
    </location>
</feature>
<reference evidence="2" key="1">
    <citation type="journal article" date="2022" name="bioRxiv">
        <title>Sequencing and chromosome-scale assembly of the giantPleurodeles waltlgenome.</title>
        <authorList>
            <person name="Brown T."/>
            <person name="Elewa A."/>
            <person name="Iarovenko S."/>
            <person name="Subramanian E."/>
            <person name="Araus A.J."/>
            <person name="Petzold A."/>
            <person name="Susuki M."/>
            <person name="Suzuki K.-i.T."/>
            <person name="Hayashi T."/>
            <person name="Toyoda A."/>
            <person name="Oliveira C."/>
            <person name="Osipova E."/>
            <person name="Leigh N.D."/>
            <person name="Simon A."/>
            <person name="Yun M.H."/>
        </authorList>
    </citation>
    <scope>NUCLEOTIDE SEQUENCE</scope>
    <source>
        <strain evidence="2">20211129_DDA</strain>
        <tissue evidence="2">Liver</tissue>
    </source>
</reference>
<name>A0AAV7WZB7_PLEWA</name>
<evidence type="ECO:0000313" key="2">
    <source>
        <dbReference type="EMBL" id="KAJ1217194.1"/>
    </source>
</evidence>
<organism evidence="2 3">
    <name type="scientific">Pleurodeles waltl</name>
    <name type="common">Iberian ribbed newt</name>
    <dbReference type="NCBI Taxonomy" id="8319"/>
    <lineage>
        <taxon>Eukaryota</taxon>
        <taxon>Metazoa</taxon>
        <taxon>Chordata</taxon>
        <taxon>Craniata</taxon>
        <taxon>Vertebrata</taxon>
        <taxon>Euteleostomi</taxon>
        <taxon>Amphibia</taxon>
        <taxon>Batrachia</taxon>
        <taxon>Caudata</taxon>
        <taxon>Salamandroidea</taxon>
        <taxon>Salamandridae</taxon>
        <taxon>Pleurodelinae</taxon>
        <taxon>Pleurodeles</taxon>
    </lineage>
</organism>
<comment type="caution">
    <text evidence="2">The sequence shown here is derived from an EMBL/GenBank/DDBJ whole genome shotgun (WGS) entry which is preliminary data.</text>
</comment>
<evidence type="ECO:0000313" key="3">
    <source>
        <dbReference type="Proteomes" id="UP001066276"/>
    </source>
</evidence>
<evidence type="ECO:0000256" key="1">
    <source>
        <dbReference type="SAM" id="MobiDB-lite"/>
    </source>
</evidence>
<keyword evidence="3" id="KW-1185">Reference proteome</keyword>
<feature type="compositionally biased region" description="Polar residues" evidence="1">
    <location>
        <begin position="13"/>
        <end position="22"/>
    </location>
</feature>
<dbReference type="AlphaFoldDB" id="A0AAV7WZB7"/>
<proteinExistence type="predicted"/>
<dbReference type="Proteomes" id="UP001066276">
    <property type="component" value="Chromosome 1_1"/>
</dbReference>
<protein>
    <submittedName>
        <fullName evidence="2">Uncharacterized protein</fullName>
    </submittedName>
</protein>
<dbReference type="EMBL" id="JANPWB010000001">
    <property type="protein sequence ID" value="KAJ1217194.1"/>
    <property type="molecule type" value="Genomic_DNA"/>
</dbReference>